<keyword evidence="7 9" id="KW-0503">Monooxygenase</keyword>
<proteinExistence type="inferred from homology"/>
<dbReference type="PANTHER" id="PTHR47955">
    <property type="entry name" value="CYTOCHROME P450 FAMILY 71 PROTEIN"/>
    <property type="match status" value="1"/>
</dbReference>
<dbReference type="FunFam" id="1.10.630.10:FF:000043">
    <property type="entry name" value="Cytochrome P450 99A2"/>
    <property type="match status" value="1"/>
</dbReference>
<evidence type="ECO:0000256" key="7">
    <source>
        <dbReference type="ARBA" id="ARBA00023033"/>
    </source>
</evidence>
<dbReference type="PRINTS" id="PR00385">
    <property type="entry name" value="P450"/>
</dbReference>
<dbReference type="GO" id="GO:0016705">
    <property type="term" value="F:oxidoreductase activity, acting on paired donors, with incorporation or reduction of molecular oxygen"/>
    <property type="evidence" value="ECO:0007669"/>
    <property type="project" value="InterPro"/>
</dbReference>
<evidence type="ECO:0000256" key="2">
    <source>
        <dbReference type="ARBA" id="ARBA00010617"/>
    </source>
</evidence>
<name>A0A9D4Y4E9_PEA</name>
<comment type="caution">
    <text evidence="11">The sequence shown here is derived from an EMBL/GenBank/DDBJ whole genome shotgun (WGS) entry which is preliminary data.</text>
</comment>
<dbReference type="GO" id="GO:0004497">
    <property type="term" value="F:monooxygenase activity"/>
    <property type="evidence" value="ECO:0007669"/>
    <property type="project" value="UniProtKB-KW"/>
</dbReference>
<evidence type="ECO:0000256" key="3">
    <source>
        <dbReference type="ARBA" id="ARBA00022617"/>
    </source>
</evidence>
<dbReference type="AlphaFoldDB" id="A0A9D4Y4E9"/>
<keyword evidence="3 8" id="KW-0349">Heme</keyword>
<gene>
    <name evidence="11" type="ORF">KIW84_020216</name>
</gene>
<evidence type="ECO:0000256" key="6">
    <source>
        <dbReference type="ARBA" id="ARBA00023004"/>
    </source>
</evidence>
<dbReference type="EMBL" id="JAMSHJ010000002">
    <property type="protein sequence ID" value="KAI5432823.1"/>
    <property type="molecule type" value="Genomic_DNA"/>
</dbReference>
<keyword evidence="5 9" id="KW-0560">Oxidoreductase</keyword>
<protein>
    <recommendedName>
        <fullName evidence="13">Premnaspirodiene oxygenase-like</fullName>
    </recommendedName>
</protein>
<dbReference type="GO" id="GO:0020037">
    <property type="term" value="F:heme binding"/>
    <property type="evidence" value="ECO:0007669"/>
    <property type="project" value="InterPro"/>
</dbReference>
<evidence type="ECO:0000256" key="5">
    <source>
        <dbReference type="ARBA" id="ARBA00023002"/>
    </source>
</evidence>
<evidence type="ECO:0000256" key="9">
    <source>
        <dbReference type="RuleBase" id="RU000461"/>
    </source>
</evidence>
<feature type="binding site" description="axial binding residue" evidence="8">
    <location>
        <position position="453"/>
    </location>
    <ligand>
        <name>heme</name>
        <dbReference type="ChEBI" id="CHEBI:30413"/>
    </ligand>
    <ligandPart>
        <name>Fe</name>
        <dbReference type="ChEBI" id="CHEBI:18248"/>
    </ligandPart>
</feature>
<sequence length="514" mass="58295">MLSLSIYIFFMEFLPFLLFSTSFILFLIQILKARKKISKVTNKAQKNLPPGPWNLPILGSIHHLIGSLPHHRLKHLSKIHGPIMHLKLGEVSTIVISSPKFAKEILKTYDSIFAQRPHQIGADIMCYGSTDIATAPYGSYWKQLRRLCSQELLCTKRVRSFQSIREQEVSGLIKHISNNIGSCINVSEKVTCMTSAITSRAAFGKICKDQQEFLLLIKKLVKLAEGFIVIDLFPSQKWLHVISGMKPKLEELHKKFDNIIENIIKEAVKKSYDEGETVEGFLSVLLRIKDHDEALECPLTIDNIKAVILDMFVAGSDTSSAIIEWAISEMLKNPTVMIKAQQEVRQHFGSKGYIDETSLQELKYLKAIIKETLRLHPPFPLLLPRECRETCEINGYTIHAGNKVIVNAWAIGRDPEYWSEAERFIPERFLDCAIDYKGSNMEYIPFGAGRRICPGILFGVSSIELALAELVYHFNWELPSGLTLENLEMTEALSSSSRRKNDLILVPVSCYNPM</sequence>
<dbReference type="Gramene" id="Psat02G0021600-T1">
    <property type="protein sequence ID" value="KAI5432823.1"/>
    <property type="gene ID" value="KIW84_020216"/>
</dbReference>
<evidence type="ECO:0000256" key="10">
    <source>
        <dbReference type="SAM" id="Phobius"/>
    </source>
</evidence>
<dbReference type="Gene3D" id="1.10.630.10">
    <property type="entry name" value="Cytochrome P450"/>
    <property type="match status" value="1"/>
</dbReference>
<evidence type="ECO:0000256" key="1">
    <source>
        <dbReference type="ARBA" id="ARBA00001971"/>
    </source>
</evidence>
<dbReference type="Pfam" id="PF00067">
    <property type="entry name" value="p450"/>
    <property type="match status" value="1"/>
</dbReference>
<reference evidence="11 12" key="1">
    <citation type="journal article" date="2022" name="Nat. Genet.">
        <title>Improved pea reference genome and pan-genome highlight genomic features and evolutionary characteristics.</title>
        <authorList>
            <person name="Yang T."/>
            <person name="Liu R."/>
            <person name="Luo Y."/>
            <person name="Hu S."/>
            <person name="Wang D."/>
            <person name="Wang C."/>
            <person name="Pandey M.K."/>
            <person name="Ge S."/>
            <person name="Xu Q."/>
            <person name="Li N."/>
            <person name="Li G."/>
            <person name="Huang Y."/>
            <person name="Saxena R.K."/>
            <person name="Ji Y."/>
            <person name="Li M."/>
            <person name="Yan X."/>
            <person name="He Y."/>
            <person name="Liu Y."/>
            <person name="Wang X."/>
            <person name="Xiang C."/>
            <person name="Varshney R.K."/>
            <person name="Ding H."/>
            <person name="Gao S."/>
            <person name="Zong X."/>
        </authorList>
    </citation>
    <scope>NUCLEOTIDE SEQUENCE [LARGE SCALE GENOMIC DNA]</scope>
    <source>
        <strain evidence="11 12">cv. Zhongwan 6</strain>
    </source>
</reference>
<keyword evidence="10" id="KW-1133">Transmembrane helix</keyword>
<evidence type="ECO:0008006" key="13">
    <source>
        <dbReference type="Google" id="ProtNLM"/>
    </source>
</evidence>
<keyword evidence="10" id="KW-0472">Membrane</keyword>
<dbReference type="InterPro" id="IPR002401">
    <property type="entry name" value="Cyt_P450_E_grp-I"/>
</dbReference>
<organism evidence="11 12">
    <name type="scientific">Pisum sativum</name>
    <name type="common">Garden pea</name>
    <name type="synonym">Lathyrus oleraceus</name>
    <dbReference type="NCBI Taxonomy" id="3888"/>
    <lineage>
        <taxon>Eukaryota</taxon>
        <taxon>Viridiplantae</taxon>
        <taxon>Streptophyta</taxon>
        <taxon>Embryophyta</taxon>
        <taxon>Tracheophyta</taxon>
        <taxon>Spermatophyta</taxon>
        <taxon>Magnoliopsida</taxon>
        <taxon>eudicotyledons</taxon>
        <taxon>Gunneridae</taxon>
        <taxon>Pentapetalae</taxon>
        <taxon>rosids</taxon>
        <taxon>fabids</taxon>
        <taxon>Fabales</taxon>
        <taxon>Fabaceae</taxon>
        <taxon>Papilionoideae</taxon>
        <taxon>50 kb inversion clade</taxon>
        <taxon>NPAAA clade</taxon>
        <taxon>Hologalegina</taxon>
        <taxon>IRL clade</taxon>
        <taxon>Fabeae</taxon>
        <taxon>Lathyrus</taxon>
    </lineage>
</organism>
<comment type="similarity">
    <text evidence="2 9">Belongs to the cytochrome P450 family.</text>
</comment>
<evidence type="ECO:0000313" key="11">
    <source>
        <dbReference type="EMBL" id="KAI5432823.1"/>
    </source>
</evidence>
<dbReference type="PANTHER" id="PTHR47955:SF8">
    <property type="entry name" value="CYTOCHROME P450 71D11-LIKE"/>
    <property type="match status" value="1"/>
</dbReference>
<accession>A0A9D4Y4E9</accession>
<keyword evidence="4 8" id="KW-0479">Metal-binding</keyword>
<comment type="cofactor">
    <cofactor evidence="1 8">
        <name>heme</name>
        <dbReference type="ChEBI" id="CHEBI:30413"/>
    </cofactor>
</comment>
<dbReference type="CDD" id="cd11072">
    <property type="entry name" value="CYP71-like"/>
    <property type="match status" value="1"/>
</dbReference>
<dbReference type="InterPro" id="IPR036396">
    <property type="entry name" value="Cyt_P450_sf"/>
</dbReference>
<keyword evidence="10" id="KW-0812">Transmembrane</keyword>
<keyword evidence="6 8" id="KW-0408">Iron</keyword>
<dbReference type="GO" id="GO:0005506">
    <property type="term" value="F:iron ion binding"/>
    <property type="evidence" value="ECO:0007669"/>
    <property type="project" value="InterPro"/>
</dbReference>
<dbReference type="Proteomes" id="UP001058974">
    <property type="component" value="Chromosome 2"/>
</dbReference>
<dbReference type="SUPFAM" id="SSF48264">
    <property type="entry name" value="Cytochrome P450"/>
    <property type="match status" value="1"/>
</dbReference>
<evidence type="ECO:0000313" key="12">
    <source>
        <dbReference type="Proteomes" id="UP001058974"/>
    </source>
</evidence>
<dbReference type="PROSITE" id="PS00086">
    <property type="entry name" value="CYTOCHROME_P450"/>
    <property type="match status" value="1"/>
</dbReference>
<evidence type="ECO:0000256" key="8">
    <source>
        <dbReference type="PIRSR" id="PIRSR602401-1"/>
    </source>
</evidence>
<evidence type="ECO:0000256" key="4">
    <source>
        <dbReference type="ARBA" id="ARBA00022723"/>
    </source>
</evidence>
<keyword evidence="12" id="KW-1185">Reference proteome</keyword>
<dbReference type="PRINTS" id="PR00463">
    <property type="entry name" value="EP450I"/>
</dbReference>
<feature type="transmembrane region" description="Helical" evidence="10">
    <location>
        <begin position="6"/>
        <end position="28"/>
    </location>
</feature>
<dbReference type="InterPro" id="IPR017972">
    <property type="entry name" value="Cyt_P450_CS"/>
</dbReference>
<dbReference type="InterPro" id="IPR001128">
    <property type="entry name" value="Cyt_P450"/>
</dbReference>